<sequence length="212" mass="23192">MSAADFDSHNYSKRLVAVGFSAEQANLQAEVTGEVMKEVAVLSQAVEAQQDKGRDQRQWLEATVNQAVRILNDKIDRVASELNVKIDRVASELNAKIDRVAAELDAKIDRVAAELDAKIDCVATELDAKIDRIAAELNAKIEQVAAELDAKIDRVAAELNAKIDCVAAELRQELGEKIEAAKWSNIRWTLAIVSTVCSIQTGVVLAVLRYAH</sequence>
<dbReference type="Gene3D" id="1.20.120.20">
    <property type="entry name" value="Apolipoprotein"/>
    <property type="match status" value="1"/>
</dbReference>
<dbReference type="GO" id="GO:0008168">
    <property type="term" value="F:methyltransferase activity"/>
    <property type="evidence" value="ECO:0007669"/>
    <property type="project" value="UniProtKB-KW"/>
</dbReference>
<proteinExistence type="predicted"/>
<keyword evidence="2" id="KW-1185">Reference proteome</keyword>
<dbReference type="AlphaFoldDB" id="A0A7W5B7I7"/>
<organism evidence="1 2">
    <name type="scientific">Pseudoduganella violacea</name>
    <dbReference type="NCBI Taxonomy" id="1715466"/>
    <lineage>
        <taxon>Bacteria</taxon>
        <taxon>Pseudomonadati</taxon>
        <taxon>Pseudomonadota</taxon>
        <taxon>Betaproteobacteria</taxon>
        <taxon>Burkholderiales</taxon>
        <taxon>Oxalobacteraceae</taxon>
        <taxon>Telluria group</taxon>
        <taxon>Pseudoduganella</taxon>
    </lineage>
</organism>
<accession>A0A7W5B7I7</accession>
<name>A0A7W5B7I7_9BURK</name>
<evidence type="ECO:0000313" key="2">
    <source>
        <dbReference type="Proteomes" id="UP000541535"/>
    </source>
</evidence>
<dbReference type="EMBL" id="JACHXD010000002">
    <property type="protein sequence ID" value="MBB3118004.1"/>
    <property type="molecule type" value="Genomic_DNA"/>
</dbReference>
<dbReference type="RefSeq" id="WP_183439926.1">
    <property type="nucleotide sequence ID" value="NZ_JACHXD010000002.1"/>
</dbReference>
<gene>
    <name evidence="1" type="ORF">FHS03_001030</name>
</gene>
<keyword evidence="1" id="KW-0808">Transferase</keyword>
<dbReference type="SUPFAM" id="SSF58113">
    <property type="entry name" value="Apolipoprotein A-I"/>
    <property type="match status" value="1"/>
</dbReference>
<keyword evidence="1" id="KW-0489">Methyltransferase</keyword>
<dbReference type="GO" id="GO:0032259">
    <property type="term" value="P:methylation"/>
    <property type="evidence" value="ECO:0007669"/>
    <property type="project" value="UniProtKB-KW"/>
</dbReference>
<dbReference type="Proteomes" id="UP000541535">
    <property type="component" value="Unassembled WGS sequence"/>
</dbReference>
<evidence type="ECO:0000313" key="1">
    <source>
        <dbReference type="EMBL" id="MBB3118004.1"/>
    </source>
</evidence>
<reference evidence="1 2" key="1">
    <citation type="submission" date="2020-08" db="EMBL/GenBank/DDBJ databases">
        <title>Genomic Encyclopedia of Type Strains, Phase III (KMG-III): the genomes of soil and plant-associated and newly described type strains.</title>
        <authorList>
            <person name="Whitman W."/>
        </authorList>
    </citation>
    <scope>NUCLEOTIDE SEQUENCE [LARGE SCALE GENOMIC DNA]</scope>
    <source>
        <strain evidence="1 2">CECT 8897</strain>
    </source>
</reference>
<protein>
    <submittedName>
        <fullName evidence="1">Tetrahydromethanopterin S-methyltransferase subunit G</fullName>
    </submittedName>
</protein>
<comment type="caution">
    <text evidence="1">The sequence shown here is derived from an EMBL/GenBank/DDBJ whole genome shotgun (WGS) entry which is preliminary data.</text>
</comment>